<dbReference type="InterPro" id="IPR001792">
    <property type="entry name" value="Acylphosphatase-like_dom"/>
</dbReference>
<dbReference type="PIRSF" id="PIRSF006256">
    <property type="entry name" value="CMPcnvr_hdrg_mat"/>
    <property type="match status" value="1"/>
</dbReference>
<dbReference type="InterPro" id="IPR017945">
    <property type="entry name" value="DHBP_synth_RibB-like_a/b_dom"/>
</dbReference>
<comment type="catalytic activity">
    <reaction evidence="7">
        <text>C-terminal L-cysteinyl-[HypE protein] + carbamoyl phosphate + ATP + H2O = C-terminal S-carboxamide-L-cysteinyl-[HypE protein] + AMP + phosphate + diphosphate + H(+)</text>
        <dbReference type="Rhea" id="RHEA:55636"/>
        <dbReference type="Rhea" id="RHEA-COMP:14247"/>
        <dbReference type="Rhea" id="RHEA-COMP:14392"/>
        <dbReference type="ChEBI" id="CHEBI:15377"/>
        <dbReference type="ChEBI" id="CHEBI:15378"/>
        <dbReference type="ChEBI" id="CHEBI:30616"/>
        <dbReference type="ChEBI" id="CHEBI:33019"/>
        <dbReference type="ChEBI" id="CHEBI:43474"/>
        <dbReference type="ChEBI" id="CHEBI:58228"/>
        <dbReference type="ChEBI" id="CHEBI:76913"/>
        <dbReference type="ChEBI" id="CHEBI:139126"/>
        <dbReference type="ChEBI" id="CHEBI:456215"/>
    </reaction>
</comment>
<dbReference type="InterPro" id="IPR051060">
    <property type="entry name" value="Carbamoyltrans_HypF-like"/>
</dbReference>
<dbReference type="PANTHER" id="PTHR42959:SF1">
    <property type="entry name" value="CARBAMOYLTRANSFERASE HYPF"/>
    <property type="match status" value="1"/>
</dbReference>
<dbReference type="RefSeq" id="WP_380631593.1">
    <property type="nucleotide sequence ID" value="NZ_JBHSQO010000001.1"/>
</dbReference>
<dbReference type="PROSITE" id="PS51160">
    <property type="entry name" value="ACYLPHOSPHATASE_3"/>
    <property type="match status" value="1"/>
</dbReference>
<evidence type="ECO:0000256" key="9">
    <source>
        <dbReference type="PROSITE-ProRule" id="PRU00520"/>
    </source>
</evidence>
<name>A0ABW1NXG6_9PSEU</name>
<keyword evidence="14" id="KW-1185">Reference proteome</keyword>
<dbReference type="InterPro" id="IPR041440">
    <property type="entry name" value="HypF_C"/>
</dbReference>
<reference evidence="14" key="1">
    <citation type="journal article" date="2019" name="Int. J. Syst. Evol. Microbiol.">
        <title>The Global Catalogue of Microorganisms (GCM) 10K type strain sequencing project: providing services to taxonomists for standard genome sequencing and annotation.</title>
        <authorList>
            <consortium name="The Broad Institute Genomics Platform"/>
            <consortium name="The Broad Institute Genome Sequencing Center for Infectious Disease"/>
            <person name="Wu L."/>
            <person name="Ma J."/>
        </authorList>
    </citation>
    <scope>NUCLEOTIDE SEQUENCE [LARGE SCALE GENOMIC DNA]</scope>
    <source>
        <strain evidence="14">CGMCC 4.7246</strain>
    </source>
</reference>
<evidence type="ECO:0000313" key="14">
    <source>
        <dbReference type="Proteomes" id="UP001596220"/>
    </source>
</evidence>
<keyword evidence="5" id="KW-0863">Zinc-finger</keyword>
<feature type="domain" description="YrdC-like" evidence="12">
    <location>
        <begin position="206"/>
        <end position="397"/>
    </location>
</feature>
<comment type="pathway">
    <text evidence="1">Protein modification; [NiFe] hydrogenase maturation.</text>
</comment>
<dbReference type="NCBIfam" id="TIGR00143">
    <property type="entry name" value="hypF"/>
    <property type="match status" value="1"/>
</dbReference>
<dbReference type="Gene3D" id="3.30.420.40">
    <property type="match status" value="1"/>
</dbReference>
<evidence type="ECO:0000256" key="5">
    <source>
        <dbReference type="ARBA" id="ARBA00022771"/>
    </source>
</evidence>
<dbReference type="EC" id="6.2.-.-" evidence="8"/>
<dbReference type="SUPFAM" id="SSF54975">
    <property type="entry name" value="Acylphosphatase/BLUF domain-like"/>
    <property type="match status" value="1"/>
</dbReference>
<organism evidence="13 14">
    <name type="scientific">Saccharothrix lopnurensis</name>
    <dbReference type="NCBI Taxonomy" id="1670621"/>
    <lineage>
        <taxon>Bacteria</taxon>
        <taxon>Bacillati</taxon>
        <taxon>Actinomycetota</taxon>
        <taxon>Actinomycetes</taxon>
        <taxon>Pseudonocardiales</taxon>
        <taxon>Pseudonocardiaceae</taxon>
        <taxon>Saccharothrix</taxon>
    </lineage>
</organism>
<dbReference type="PANTHER" id="PTHR42959">
    <property type="entry name" value="CARBAMOYLTRANSFERASE"/>
    <property type="match status" value="1"/>
</dbReference>
<dbReference type="Gene3D" id="3.30.110.120">
    <property type="match status" value="1"/>
</dbReference>
<evidence type="ECO:0000259" key="11">
    <source>
        <dbReference type="PROSITE" id="PS51160"/>
    </source>
</evidence>
<feature type="domain" description="Acylphosphatase-like" evidence="11">
    <location>
        <begin position="8"/>
        <end position="96"/>
    </location>
</feature>
<dbReference type="Proteomes" id="UP001596220">
    <property type="component" value="Unassembled WGS sequence"/>
</dbReference>
<keyword evidence="3 13" id="KW-0436">Ligase</keyword>
<protein>
    <recommendedName>
        <fullName evidence="8">Carbamoyltransferase</fullName>
        <ecNumber evidence="8">6.2.-.-</ecNumber>
    </recommendedName>
</protein>
<dbReference type="Pfam" id="PF07503">
    <property type="entry name" value="zf-HYPF"/>
    <property type="match status" value="2"/>
</dbReference>
<evidence type="ECO:0000313" key="13">
    <source>
        <dbReference type="EMBL" id="MFC6087726.1"/>
    </source>
</evidence>
<comment type="caution">
    <text evidence="13">The sequence shown here is derived from an EMBL/GenBank/DDBJ whole genome shotgun (WGS) entry which is preliminary data.</text>
</comment>
<feature type="active site" evidence="9">
    <location>
        <position position="41"/>
    </location>
</feature>
<dbReference type="InterPro" id="IPR055128">
    <property type="entry name" value="HypF_C_2"/>
</dbReference>
<dbReference type="Gene3D" id="3.90.870.50">
    <property type="match status" value="1"/>
</dbReference>
<evidence type="ECO:0000256" key="4">
    <source>
        <dbReference type="ARBA" id="ARBA00022723"/>
    </source>
</evidence>
<evidence type="ECO:0000259" key="12">
    <source>
        <dbReference type="PROSITE" id="PS51163"/>
    </source>
</evidence>
<evidence type="ECO:0000256" key="8">
    <source>
        <dbReference type="PIRNR" id="PIRNR006256"/>
    </source>
</evidence>
<evidence type="ECO:0000256" key="6">
    <source>
        <dbReference type="ARBA" id="ARBA00022833"/>
    </source>
</evidence>
<feature type="active site" evidence="9">
    <location>
        <position position="23"/>
    </location>
</feature>
<dbReference type="Gene3D" id="3.30.420.360">
    <property type="match status" value="1"/>
</dbReference>
<dbReference type="Pfam" id="PF01300">
    <property type="entry name" value="Sua5_yciO_yrdC"/>
    <property type="match status" value="1"/>
</dbReference>
<feature type="compositionally biased region" description="Polar residues" evidence="10">
    <location>
        <begin position="798"/>
        <end position="807"/>
    </location>
</feature>
<evidence type="ECO:0000256" key="7">
    <source>
        <dbReference type="ARBA" id="ARBA00048220"/>
    </source>
</evidence>
<proteinExistence type="inferred from homology"/>
<dbReference type="Pfam" id="PF17788">
    <property type="entry name" value="HypF_C"/>
    <property type="match status" value="1"/>
</dbReference>
<dbReference type="EMBL" id="JBHSQO010000001">
    <property type="protein sequence ID" value="MFC6087726.1"/>
    <property type="molecule type" value="Genomic_DNA"/>
</dbReference>
<keyword evidence="4" id="KW-0479">Metal-binding</keyword>
<evidence type="ECO:0000256" key="1">
    <source>
        <dbReference type="ARBA" id="ARBA00004711"/>
    </source>
</evidence>
<dbReference type="SUPFAM" id="SSF55821">
    <property type="entry name" value="YrdC/RibB"/>
    <property type="match status" value="1"/>
</dbReference>
<evidence type="ECO:0000256" key="10">
    <source>
        <dbReference type="SAM" id="MobiDB-lite"/>
    </source>
</evidence>
<dbReference type="InterPro" id="IPR006070">
    <property type="entry name" value="Sua5-like_dom"/>
</dbReference>
<evidence type="ECO:0000256" key="2">
    <source>
        <dbReference type="ARBA" id="ARBA00008097"/>
    </source>
</evidence>
<dbReference type="InterPro" id="IPR011125">
    <property type="entry name" value="Znf_HypF"/>
</dbReference>
<sequence length="807" mass="86043">MLTGTAARRRVRVAGVVQGVGYRPFVYKLAVDLGVTGWVLNDPQGVLIEVQGPDHALDAFTDGLTALAPPQARVERVAVTRDVVPVPDEDAFAIRASGLGGDRSAIVPADSYVCADCLAELRDPADRRHGYPFINCTNCGPRYSIVRALPYDRAQTTMAAFTMCDPCRAEYEDPLDRRYHAQPNACADCGPRLTATAADGSAVDGPAALDAAAAALARGEVVAIKSVGGFHLAVDARNGAAVARLRSRKRRDAKPFAIMVRDLATAAEVTAPTPGEVQLIDSPARPVVLARKRPGALPGTIAPRNPNLGVMLPSAPHHHLLVDRPGLDVLVMTSGNISGFPIEYRNADALARLFAVADLVLHHDRDIEVRVDDSVVRWSSHPELDEPVVSFLRRSRGYAPYPVDTGVPLTPVVAYGAELKTTVALSHGTRVYLSQHIGDLKNDETFESHRRTARHLADLHELAPRVAATDLHPQFRATRFAVGEQPVDEVHRVQHHHAHMASCMAENRVAGPAIGVVFDGAGYGPDETTWGGEFLVGGYADAVRVARLRRLPLLGGDQAVREPIRTGYALALDVFGEPGAAVAAFPALAELDEQRRHVFATMARRGVNAPPASSMGRLFDAVAALLGVCSLAEYEAQGPIELEGLLDRDHTLAAPDPRYRFDRTPVDDLVELDPAPVVRALADDLAAGVGTPELSRRFHSAVVRVVAEECALIAAAPRAPRDVVLSGGVFLNEFLLLNCLVEVRRAGLAAHCQRQVPTNDGGIALGQVLVAHARSTQAGGAQAGGAQDRSAEDRSTQDRSATGGTAP</sequence>
<dbReference type="PROSITE" id="PS51163">
    <property type="entry name" value="YRDC"/>
    <property type="match status" value="1"/>
</dbReference>
<comment type="catalytic activity">
    <reaction evidence="9">
        <text>an acyl phosphate + H2O = a carboxylate + phosphate + H(+)</text>
        <dbReference type="Rhea" id="RHEA:14965"/>
        <dbReference type="ChEBI" id="CHEBI:15377"/>
        <dbReference type="ChEBI" id="CHEBI:15378"/>
        <dbReference type="ChEBI" id="CHEBI:29067"/>
        <dbReference type="ChEBI" id="CHEBI:43474"/>
        <dbReference type="ChEBI" id="CHEBI:59918"/>
        <dbReference type="EC" id="3.6.1.7"/>
    </reaction>
</comment>
<keyword evidence="6" id="KW-0862">Zinc</keyword>
<comment type="similarity">
    <text evidence="2 8">Belongs to the carbamoyltransferase HypF family.</text>
</comment>
<keyword evidence="9" id="KW-0378">Hydrolase</keyword>
<accession>A0ABW1NXG6</accession>
<dbReference type="Pfam" id="PF22521">
    <property type="entry name" value="HypF_C_2"/>
    <property type="match status" value="1"/>
</dbReference>
<dbReference type="Pfam" id="PF00708">
    <property type="entry name" value="Acylphosphatase"/>
    <property type="match status" value="1"/>
</dbReference>
<feature type="region of interest" description="Disordered" evidence="10">
    <location>
        <begin position="779"/>
        <end position="807"/>
    </location>
</feature>
<dbReference type="InterPro" id="IPR004421">
    <property type="entry name" value="Carbamoyltransferase_HypF"/>
</dbReference>
<dbReference type="GO" id="GO:0016874">
    <property type="term" value="F:ligase activity"/>
    <property type="evidence" value="ECO:0007669"/>
    <property type="project" value="UniProtKB-KW"/>
</dbReference>
<dbReference type="InterPro" id="IPR036046">
    <property type="entry name" value="Acylphosphatase-like_dom_sf"/>
</dbReference>
<evidence type="ECO:0000256" key="3">
    <source>
        <dbReference type="ARBA" id="ARBA00022598"/>
    </source>
</evidence>
<gene>
    <name evidence="13" type="primary">hypF</name>
    <name evidence="13" type="ORF">ACFP3R_00405</name>
</gene>